<feature type="compositionally biased region" description="Pro residues" evidence="1">
    <location>
        <begin position="211"/>
        <end position="225"/>
    </location>
</feature>
<evidence type="ECO:0000259" key="2">
    <source>
        <dbReference type="Pfam" id="PF11268"/>
    </source>
</evidence>
<feature type="domain" description="DUF3071" evidence="2">
    <location>
        <begin position="3"/>
        <end position="118"/>
    </location>
</feature>
<evidence type="ECO:0000313" key="4">
    <source>
        <dbReference type="Proteomes" id="UP000527616"/>
    </source>
</evidence>
<accession>A0A7Z0DBY2</accession>
<dbReference type="InterPro" id="IPR021421">
    <property type="entry name" value="DUF3071"/>
</dbReference>
<feature type="compositionally biased region" description="Basic and acidic residues" evidence="1">
    <location>
        <begin position="257"/>
        <end position="266"/>
    </location>
</feature>
<organism evidence="3 4">
    <name type="scientific">Naumannella cuiyingiana</name>
    <dbReference type="NCBI Taxonomy" id="1347891"/>
    <lineage>
        <taxon>Bacteria</taxon>
        <taxon>Bacillati</taxon>
        <taxon>Actinomycetota</taxon>
        <taxon>Actinomycetes</taxon>
        <taxon>Propionibacteriales</taxon>
        <taxon>Propionibacteriaceae</taxon>
        <taxon>Naumannella</taxon>
    </lineage>
</organism>
<dbReference type="AlphaFoldDB" id="A0A7Z0DBY2"/>
<evidence type="ECO:0000313" key="3">
    <source>
        <dbReference type="EMBL" id="NYI72552.1"/>
    </source>
</evidence>
<feature type="compositionally biased region" description="Basic and acidic residues" evidence="1">
    <location>
        <begin position="315"/>
        <end position="340"/>
    </location>
</feature>
<feature type="compositionally biased region" description="Acidic residues" evidence="1">
    <location>
        <begin position="295"/>
        <end position="311"/>
    </location>
</feature>
<comment type="caution">
    <text evidence="3">The sequence shown here is derived from an EMBL/GenBank/DDBJ whole genome shotgun (WGS) entry which is preliminary data.</text>
</comment>
<feature type="region of interest" description="Disordered" evidence="1">
    <location>
        <begin position="167"/>
        <end position="407"/>
    </location>
</feature>
<proteinExistence type="predicted"/>
<keyword evidence="4" id="KW-1185">Reference proteome</keyword>
<dbReference type="Proteomes" id="UP000527616">
    <property type="component" value="Unassembled WGS sequence"/>
</dbReference>
<dbReference type="InterPro" id="IPR047682">
    <property type="entry name" value="SepH-like"/>
</dbReference>
<dbReference type="EMBL" id="JACBZS010000001">
    <property type="protein sequence ID" value="NYI72552.1"/>
    <property type="molecule type" value="Genomic_DNA"/>
</dbReference>
<dbReference type="NCBIfam" id="NF040712">
    <property type="entry name" value="SepH"/>
    <property type="match status" value="1"/>
</dbReference>
<sequence>MEIGLTPREIQSRIRAGASLEEVAEAAGAPSDKIRGFAAPVLAEREHVAALALAAPVRRRGEGSAHRTLNVAVTDKLGSRGVRAEQIDWDAWRREDRRWTLVARYELGAAPREAVFYFNQQNRFSVPANDDARWLTGELSALPGAPDDPTEPTVDLNDELALVRALREPESDDPVRLPGDDADPPPVRLLHPPAGDEADEPTRRIELGPEAGPPAPPDLPLPRSQPTPQDIGQEIEAELANYDNGPATGGLDLLYDFLDRPGDRQDYAGLAPEEPEQPSLDFDAGPDEPVRDEPAQDEPAQDEPAQDEPVQDEPVQDKRVQDKPVQDKPEPDGPEHRDPTGGDDAAPSDTARDTSGKPTPEKTPTEASDEAAEETVRVPRTRKKRSKRAAVPSWDEIMFGGPGNDEE</sequence>
<reference evidence="3 4" key="1">
    <citation type="submission" date="2020-07" db="EMBL/GenBank/DDBJ databases">
        <title>Sequencing the genomes of 1000 actinobacteria strains.</title>
        <authorList>
            <person name="Klenk H.-P."/>
        </authorList>
    </citation>
    <scope>NUCLEOTIDE SEQUENCE [LARGE SCALE GENOMIC DNA]</scope>
    <source>
        <strain evidence="3 4">DSM 103164</strain>
    </source>
</reference>
<feature type="compositionally biased region" description="Basic and acidic residues" evidence="1">
    <location>
        <begin position="350"/>
        <end position="364"/>
    </location>
</feature>
<name>A0A7Z0DBY2_9ACTN</name>
<dbReference type="Pfam" id="PF11268">
    <property type="entry name" value="DUF3071"/>
    <property type="match status" value="1"/>
</dbReference>
<evidence type="ECO:0000256" key="1">
    <source>
        <dbReference type="SAM" id="MobiDB-lite"/>
    </source>
</evidence>
<feature type="compositionally biased region" description="Basic and acidic residues" evidence="1">
    <location>
        <begin position="167"/>
        <end position="179"/>
    </location>
</feature>
<feature type="compositionally biased region" description="Basic residues" evidence="1">
    <location>
        <begin position="379"/>
        <end position="388"/>
    </location>
</feature>
<protein>
    <recommendedName>
        <fullName evidence="2">DUF3071 domain-containing protein</fullName>
    </recommendedName>
</protein>
<gene>
    <name evidence="3" type="ORF">GGQ54_003112</name>
</gene>